<accession>A0ACC2YS03</accession>
<name>A0ACC2YS03_9PEZI</name>
<gene>
    <name evidence="1" type="ORF">H2199_007379</name>
</gene>
<sequence>MQQYNTETTVNIPQNWPVIDLDYNWIIDDDYPFTRPETYPLVDRDPTAWPLMAETILFHGNERASVLSDELRFYSRLVNMPFNPDLLGMSNPQESYQIQASQHSEDQVHQAPAKLPETHQGQNSDSLCIIPEFGPASAVPALATLRAGGRRGPLAKDKASMIAKTRREKKVCIRCKQNKVSAHFADVIQSGTCNFISQRSVNYLTSDGSRRITTLLPETFELEKLLGLLKDRQGLFNIRTRQSSGPIYTLDLAGCYAFLARLKATHSLPDKSDLRDFIDRVLPRVSGWKRCVKGYDTSGDILTKLLRWNTVPSRASYDMIPITGGGPIVTMDIENPNHESDIYVAAQLSRIVCRSLEVQAFNTLQHRLNKQAWKEDPEEAKDFVKALGEILLTMRWRTPWWGTLGDGSNTDDIRKQRFIHRVQELTKILYFYFCNVKRKLPSFTDAKGLLGAEIEYKENVPEFDEFPSIDSTQGFETWMRQVT</sequence>
<reference evidence="1" key="1">
    <citation type="submission" date="2022-10" db="EMBL/GenBank/DDBJ databases">
        <title>Culturing micro-colonial fungi from biological soil crusts in the Mojave desert and describing Neophaeococcomyces mojavensis, and introducing the new genera and species Taxawa tesnikishii.</title>
        <authorList>
            <person name="Kurbessoian T."/>
            <person name="Stajich J.E."/>
        </authorList>
    </citation>
    <scope>NUCLEOTIDE SEQUENCE</scope>
    <source>
        <strain evidence="1">JES_115</strain>
    </source>
</reference>
<organism evidence="1 2">
    <name type="scientific">Coniosporium tulheliwenetii</name>
    <dbReference type="NCBI Taxonomy" id="3383036"/>
    <lineage>
        <taxon>Eukaryota</taxon>
        <taxon>Fungi</taxon>
        <taxon>Dikarya</taxon>
        <taxon>Ascomycota</taxon>
        <taxon>Pezizomycotina</taxon>
        <taxon>Dothideomycetes</taxon>
        <taxon>Dothideomycetes incertae sedis</taxon>
        <taxon>Coniosporium</taxon>
    </lineage>
</organism>
<comment type="caution">
    <text evidence="1">The sequence shown here is derived from an EMBL/GenBank/DDBJ whole genome shotgun (WGS) entry which is preliminary data.</text>
</comment>
<evidence type="ECO:0000313" key="2">
    <source>
        <dbReference type="Proteomes" id="UP001172680"/>
    </source>
</evidence>
<dbReference type="EMBL" id="JAPDRP010000022">
    <property type="protein sequence ID" value="KAJ9637884.1"/>
    <property type="molecule type" value="Genomic_DNA"/>
</dbReference>
<proteinExistence type="predicted"/>
<dbReference type="Proteomes" id="UP001172680">
    <property type="component" value="Unassembled WGS sequence"/>
</dbReference>
<evidence type="ECO:0000313" key="1">
    <source>
        <dbReference type="EMBL" id="KAJ9637884.1"/>
    </source>
</evidence>
<keyword evidence="2" id="KW-1185">Reference proteome</keyword>
<protein>
    <submittedName>
        <fullName evidence="1">Uncharacterized protein</fullName>
    </submittedName>
</protein>